<comment type="caution">
    <text evidence="1">The sequence shown here is derived from an EMBL/GenBank/DDBJ whole genome shotgun (WGS) entry which is preliminary data.</text>
</comment>
<dbReference type="OrthoDB" id="8479124at2"/>
<organism evidence="1 2">
    <name type="scientific">Flavobacterium aquicola</name>
    <dbReference type="NCBI Taxonomy" id="1682742"/>
    <lineage>
        <taxon>Bacteria</taxon>
        <taxon>Pseudomonadati</taxon>
        <taxon>Bacteroidota</taxon>
        <taxon>Flavobacteriia</taxon>
        <taxon>Flavobacteriales</taxon>
        <taxon>Flavobacteriaceae</taxon>
        <taxon>Flavobacterium</taxon>
    </lineage>
</organism>
<dbReference type="InterPro" id="IPR029044">
    <property type="entry name" value="Nucleotide-diphossugar_trans"/>
</dbReference>
<name>A0A3E0EUM4_9FLAO</name>
<dbReference type="RefSeq" id="WP_115809764.1">
    <property type="nucleotide sequence ID" value="NZ_QUNI01000001.1"/>
</dbReference>
<dbReference type="AlphaFoldDB" id="A0A3E0EUM4"/>
<keyword evidence="2" id="KW-1185">Reference proteome</keyword>
<accession>A0A3E0EUM4</accession>
<protein>
    <recommendedName>
        <fullName evidence="3">Rhamnan synthesis protein F</fullName>
    </recommendedName>
</protein>
<evidence type="ECO:0000313" key="1">
    <source>
        <dbReference type="EMBL" id="REH01893.1"/>
    </source>
</evidence>
<evidence type="ECO:0008006" key="3">
    <source>
        <dbReference type="Google" id="ProtNLM"/>
    </source>
</evidence>
<sequence>MEIVTTLFEGHYEKGVGALVNSLIQSSFKGIVYIGYRGSLPQWINQLEKSGQNFKASNDVLLVFELLEVDMHFGYYKPSFMKKVIQENPNVTNIYYFDPDIVINAPWSFISSWTDIGVSVCLDNCFPFVHQNHPWRKEWQRLANNQSRSELNYYVNSGFIGIHADSFKLLDRWILLTDNYKASNGDISKFEKDGFRAFKGDQDLLNAAMTISSDISFSIIGSEGMGFTDPAYLMAHAVESIKPWKNNFVKQLIVNGFKPSTAAKMFFNYCQHPIKIYTESQLKMKKIDIKLASIIGRILG</sequence>
<dbReference type="Gene3D" id="3.90.550.10">
    <property type="entry name" value="Spore Coat Polysaccharide Biosynthesis Protein SpsA, Chain A"/>
    <property type="match status" value="1"/>
</dbReference>
<evidence type="ECO:0000313" key="2">
    <source>
        <dbReference type="Proteomes" id="UP000257136"/>
    </source>
</evidence>
<dbReference type="SUPFAM" id="SSF53448">
    <property type="entry name" value="Nucleotide-diphospho-sugar transferases"/>
    <property type="match status" value="1"/>
</dbReference>
<dbReference type="EMBL" id="QUNI01000001">
    <property type="protein sequence ID" value="REH01893.1"/>
    <property type="molecule type" value="Genomic_DNA"/>
</dbReference>
<reference evidence="1 2" key="1">
    <citation type="submission" date="2018-08" db="EMBL/GenBank/DDBJ databases">
        <title>Genomic Encyclopedia of Archaeal and Bacterial Type Strains, Phase II (KMG-II): from individual species to whole genera.</title>
        <authorList>
            <person name="Goeker M."/>
        </authorList>
    </citation>
    <scope>NUCLEOTIDE SEQUENCE [LARGE SCALE GENOMIC DNA]</scope>
    <source>
        <strain evidence="1 2">DSM 100880</strain>
    </source>
</reference>
<dbReference type="Proteomes" id="UP000257136">
    <property type="component" value="Unassembled WGS sequence"/>
</dbReference>
<proteinExistence type="predicted"/>
<gene>
    <name evidence="1" type="ORF">C8P67_101377</name>
</gene>